<keyword evidence="4" id="KW-1185">Reference proteome</keyword>
<organism evidence="3 5">
    <name type="scientific">Legionella cincinnatiensis</name>
    <dbReference type="NCBI Taxonomy" id="28085"/>
    <lineage>
        <taxon>Bacteria</taxon>
        <taxon>Pseudomonadati</taxon>
        <taxon>Pseudomonadota</taxon>
        <taxon>Gammaproteobacteria</taxon>
        <taxon>Legionellales</taxon>
        <taxon>Legionellaceae</taxon>
        <taxon>Legionella</taxon>
    </lineage>
</organism>
<sequence length="548" mass="63296">MPITNNDIRPYIDEINSAIQQNSINKAVSAFYKLGKYIHSEYPEETKNVEDTQKALRKATINFSDLELPNLEMVSFLIAAREELATSNCLESSDLLGAQLIGISSYLAIMDEPNLALGEESRTTKAFNHLGEIIKIYPKEFENNINKIKCVFEEFDRIKDNPEEFEQERTEYTSIINLEFPKEIGKVSPEALKRVGEGKIDSRLLGQHPETIDKMCAIMTLLATLEEKTIERIRTREQEKKNVEEQWPQLKILQRNLMEANNKETQARDRLHQSSKDEKVQALHEFNEAAEHAKNAEKEIEEERQKIKDEPGIKQAQITIDQAKNDKVSIFAFCRNIQALLIQYYSGDLEAKVRLSEQINHELQEYQQLIHQIDSKLLRQLAKISIPANELTKINNLIDSFKALEKEVEEITDSNFDKKEILDFIKNTKEEFNAYYEGNRTPQKRHMLELKVNSLISQVEQTANCSLSVKEKFEDVLSVLRDIFSLGFYSLVKTGRWGFYHHEAGTQQEASKISNSFVSLKKEWLAEEAEENTEKMLGESSPFSFNRE</sequence>
<evidence type="ECO:0000313" key="4">
    <source>
        <dbReference type="Proteomes" id="UP000054854"/>
    </source>
</evidence>
<evidence type="ECO:0000313" key="2">
    <source>
        <dbReference type="EMBL" id="KTC82099.1"/>
    </source>
</evidence>
<dbReference type="OrthoDB" id="5652618at2"/>
<proteinExistence type="predicted"/>
<feature type="coiled-coil region" evidence="1">
    <location>
        <begin position="352"/>
        <end position="414"/>
    </location>
</feature>
<protein>
    <submittedName>
        <fullName evidence="3">Uncharacterized protein</fullName>
    </submittedName>
</protein>
<reference evidence="2 4" key="1">
    <citation type="submission" date="2015-11" db="EMBL/GenBank/DDBJ databases">
        <title>Genomic analysis of 38 Legionella species identifies large and diverse effector repertoires.</title>
        <authorList>
            <person name="Burstein D."/>
            <person name="Amaro F."/>
            <person name="Zusman T."/>
            <person name="Lifshitz Z."/>
            <person name="Cohen O."/>
            <person name="Gilbert J.A."/>
            <person name="Pupko T."/>
            <person name="Shuman H.A."/>
            <person name="Segal G."/>
        </authorList>
    </citation>
    <scope>NUCLEOTIDE SEQUENCE [LARGE SCALE GENOMIC DNA]</scope>
    <source>
        <strain evidence="2 4">CDC#72-OH-14</strain>
    </source>
</reference>
<accession>A0A378IK28</accession>
<keyword evidence="1" id="KW-0175">Coiled coil</keyword>
<feature type="coiled-coil region" evidence="1">
    <location>
        <begin position="226"/>
        <end position="310"/>
    </location>
</feature>
<dbReference type="Proteomes" id="UP000054854">
    <property type="component" value="Unassembled WGS sequence"/>
</dbReference>
<evidence type="ECO:0000313" key="5">
    <source>
        <dbReference type="Proteomes" id="UP000255316"/>
    </source>
</evidence>
<evidence type="ECO:0000256" key="1">
    <source>
        <dbReference type="SAM" id="Coils"/>
    </source>
</evidence>
<dbReference type="RefSeq" id="WP_058466259.1">
    <property type="nucleotide sequence ID" value="NZ_CAAAHQ010000049.1"/>
</dbReference>
<dbReference type="EMBL" id="UGNX01000001">
    <property type="protein sequence ID" value="STX35426.1"/>
    <property type="molecule type" value="Genomic_DNA"/>
</dbReference>
<dbReference type="EMBL" id="LNXX01000047">
    <property type="protein sequence ID" value="KTC82099.1"/>
    <property type="molecule type" value="Genomic_DNA"/>
</dbReference>
<dbReference type="Proteomes" id="UP000255316">
    <property type="component" value="Unassembled WGS sequence"/>
</dbReference>
<evidence type="ECO:0000313" key="3">
    <source>
        <dbReference type="EMBL" id="STX35426.1"/>
    </source>
</evidence>
<gene>
    <name evidence="2" type="ORF">Lcin_3169</name>
    <name evidence="3" type="ORF">NCTC12438_02041</name>
</gene>
<reference evidence="3 5" key="2">
    <citation type="submission" date="2018-06" db="EMBL/GenBank/DDBJ databases">
        <authorList>
            <consortium name="Pathogen Informatics"/>
            <person name="Doyle S."/>
        </authorList>
    </citation>
    <scope>NUCLEOTIDE SEQUENCE [LARGE SCALE GENOMIC DNA]</scope>
    <source>
        <strain evidence="3 5">NCTC12438</strain>
    </source>
</reference>
<name>A0A378IK28_9GAMM</name>
<dbReference type="AlphaFoldDB" id="A0A378IK28"/>